<dbReference type="CDD" id="cd00685">
    <property type="entry name" value="Trans_IPPS_HT"/>
    <property type="match status" value="1"/>
</dbReference>
<dbReference type="PANTHER" id="PTHR12001">
    <property type="entry name" value="GERANYLGERANYL PYROPHOSPHATE SYNTHASE"/>
    <property type="match status" value="1"/>
</dbReference>
<dbReference type="PROSITE" id="PS00444">
    <property type="entry name" value="POLYPRENYL_SYNTHASE_2"/>
    <property type="match status" value="1"/>
</dbReference>
<evidence type="ECO:0000256" key="2">
    <source>
        <dbReference type="ARBA" id="ARBA00006706"/>
    </source>
</evidence>
<evidence type="ECO:0000256" key="3">
    <source>
        <dbReference type="ARBA" id="ARBA00022679"/>
    </source>
</evidence>
<dbReference type="PROSITE" id="PS00723">
    <property type="entry name" value="POLYPRENYL_SYNTHASE_1"/>
    <property type="match status" value="1"/>
</dbReference>
<keyword evidence="4" id="KW-0479">Metal-binding</keyword>
<dbReference type="RefSeq" id="WP_007547252.1">
    <property type="nucleotide sequence ID" value="NZ_ABZS01000106.1"/>
</dbReference>
<dbReference type="GO" id="GO:0046872">
    <property type="term" value="F:metal ion binding"/>
    <property type="evidence" value="ECO:0007669"/>
    <property type="project" value="UniProtKB-KW"/>
</dbReference>
<dbReference type="EC" id="2.5.1.-" evidence="7"/>
<name>C4FKN2_9AQUI</name>
<evidence type="ECO:0000256" key="1">
    <source>
        <dbReference type="ARBA" id="ARBA00001946"/>
    </source>
</evidence>
<dbReference type="SFLD" id="SFLDS00005">
    <property type="entry name" value="Isoprenoid_Synthase_Type_I"/>
    <property type="match status" value="1"/>
</dbReference>
<accession>C4FKN2</accession>
<dbReference type="InterPro" id="IPR000092">
    <property type="entry name" value="Polyprenyl_synt"/>
</dbReference>
<dbReference type="EMBL" id="ABZS01000106">
    <property type="protein sequence ID" value="EEP60368.1"/>
    <property type="molecule type" value="Genomic_DNA"/>
</dbReference>
<evidence type="ECO:0000313" key="8">
    <source>
        <dbReference type="Proteomes" id="UP000005540"/>
    </source>
</evidence>
<comment type="caution">
    <text evidence="7">The sequence shown here is derived from an EMBL/GenBank/DDBJ whole genome shotgun (WGS) entry which is preliminary data.</text>
</comment>
<dbReference type="GO" id="GO:0004659">
    <property type="term" value="F:prenyltransferase activity"/>
    <property type="evidence" value="ECO:0007669"/>
    <property type="project" value="InterPro"/>
</dbReference>
<sequence>MFNFDKAYFEKVMYQHLDSNVNFILQVGKYIIDSGGKRVRPYLVLKFSKIMKNKNEEKDYILAAALEYLHTASLLHDDVVDGSQLRRGKPTANRIFGNDTTVLTGDYMYANALYLFSTHGDIDMIKNVSQTVKKMAEGQLLELKKIADFDITLQEYYSILEGKTAALFGSCCYVGTALGTDNETLKQKAFEYGLNIGMAFQIVDDLLDYTGKEEKTGKSIMNDLREGKITYPLIAVREKLSAKEKEFIKSVLLNKNPDTEDLIKVKNIVESYGGIEETKQKAKDFVDKAIENLRVFGNSEDVEELESLAKFIIEREV</sequence>
<dbReference type="GO" id="GO:0008299">
    <property type="term" value="P:isoprenoid biosynthetic process"/>
    <property type="evidence" value="ECO:0007669"/>
    <property type="project" value="InterPro"/>
</dbReference>
<keyword evidence="5" id="KW-0460">Magnesium</keyword>
<reference evidence="7 8" key="1">
    <citation type="submission" date="2009-04" db="EMBL/GenBank/DDBJ databases">
        <authorList>
            <person name="Reysenbach A.-L."/>
            <person name="Heidelberg J.F."/>
            <person name="Nelson W.C."/>
        </authorList>
    </citation>
    <scope>NUCLEOTIDE SEQUENCE [LARGE SCALE GENOMIC DNA]</scope>
    <source>
        <strain evidence="7 8">SS-5</strain>
    </source>
</reference>
<dbReference type="Proteomes" id="UP000005540">
    <property type="component" value="Unassembled WGS sequence"/>
</dbReference>
<keyword evidence="8" id="KW-1185">Reference proteome</keyword>
<evidence type="ECO:0000313" key="7">
    <source>
        <dbReference type="EMBL" id="EEP60368.1"/>
    </source>
</evidence>
<keyword evidence="3 6" id="KW-0808">Transferase</keyword>
<dbReference type="PANTHER" id="PTHR12001:SF69">
    <property type="entry name" value="ALL TRANS-POLYPRENYL-DIPHOSPHATE SYNTHASE PDSS1"/>
    <property type="match status" value="1"/>
</dbReference>
<dbReference type="Gene3D" id="1.10.600.10">
    <property type="entry name" value="Farnesyl Diphosphate Synthase"/>
    <property type="match status" value="1"/>
</dbReference>
<dbReference type="SUPFAM" id="SSF48576">
    <property type="entry name" value="Terpenoid synthases"/>
    <property type="match status" value="1"/>
</dbReference>
<evidence type="ECO:0000256" key="4">
    <source>
        <dbReference type="ARBA" id="ARBA00022723"/>
    </source>
</evidence>
<evidence type="ECO:0000256" key="5">
    <source>
        <dbReference type="ARBA" id="ARBA00022842"/>
    </source>
</evidence>
<dbReference type="OrthoDB" id="9805316at2"/>
<dbReference type="SFLD" id="SFLDG01017">
    <property type="entry name" value="Polyprenyl_Transferase_Like"/>
    <property type="match status" value="1"/>
</dbReference>
<gene>
    <name evidence="7" type="ORF">SULYE_1132</name>
</gene>
<dbReference type="Pfam" id="PF00348">
    <property type="entry name" value="polyprenyl_synt"/>
    <property type="match status" value="1"/>
</dbReference>
<proteinExistence type="inferred from homology"/>
<dbReference type="AlphaFoldDB" id="C4FKN2"/>
<dbReference type="InterPro" id="IPR008949">
    <property type="entry name" value="Isoprenoid_synthase_dom_sf"/>
</dbReference>
<organism evidence="7 8">
    <name type="scientific">Sulfurihydrogenibium yellowstonense SS-5</name>
    <dbReference type="NCBI Taxonomy" id="432331"/>
    <lineage>
        <taxon>Bacteria</taxon>
        <taxon>Pseudomonadati</taxon>
        <taxon>Aquificota</taxon>
        <taxon>Aquificia</taxon>
        <taxon>Aquificales</taxon>
        <taxon>Hydrogenothermaceae</taxon>
        <taxon>Sulfurihydrogenibium</taxon>
    </lineage>
</organism>
<comment type="cofactor">
    <cofactor evidence="1">
        <name>Mg(2+)</name>
        <dbReference type="ChEBI" id="CHEBI:18420"/>
    </cofactor>
</comment>
<evidence type="ECO:0000256" key="6">
    <source>
        <dbReference type="RuleBase" id="RU004466"/>
    </source>
</evidence>
<dbReference type="InterPro" id="IPR033749">
    <property type="entry name" value="Polyprenyl_synt_CS"/>
</dbReference>
<comment type="similarity">
    <text evidence="2 6">Belongs to the FPP/GGPP synthase family.</text>
</comment>
<protein>
    <submittedName>
        <fullName evidence="7">Octaprenyl-diphosphate synthase</fullName>
        <ecNumber evidence="7">2.5.1.-</ecNumber>
    </submittedName>
</protein>